<dbReference type="SUPFAM" id="SSF53335">
    <property type="entry name" value="S-adenosyl-L-methionine-dependent methyltransferases"/>
    <property type="match status" value="1"/>
</dbReference>
<sequence length="310" mass="33633">MADGLRTHDTIPSRPRPDHLHPGESLTRPDEPENASSQDSSAEQLLGTVGVRKRSVDAAESRSANRLWWDADADDYHAEHGDFLGDDDFVWCPEGLREEHAGLLGDVRGKRILEVGCGAASCARWLAGQGAEAVGLDISAGMLRHGVDAARRSGTHVPLVQASADLLPFATDSFDLACSAFGGVPFVADVGAVFREVARVLRPGGTWVFAVTHPMRWIFPDDPGPTGLTATNSYFDRTPYLEIDGDGRATYVEHHRTLGDFVRALSGAGMRLTDLIEPEWPEGHTQVWGQWSPLRGRLFPGTAIFVCALD</sequence>
<dbReference type="AlphaFoldDB" id="A0A4R4UJV2"/>
<evidence type="ECO:0000313" key="3">
    <source>
        <dbReference type="EMBL" id="TDC89314.1"/>
    </source>
</evidence>
<accession>A0A4R4UJV2</accession>
<dbReference type="EMBL" id="SMKV01000034">
    <property type="protein sequence ID" value="TDC89314.1"/>
    <property type="molecule type" value="Genomic_DNA"/>
</dbReference>
<evidence type="ECO:0000313" key="4">
    <source>
        <dbReference type="Proteomes" id="UP000294744"/>
    </source>
</evidence>
<dbReference type="Proteomes" id="UP000294744">
    <property type="component" value="Unassembled WGS sequence"/>
</dbReference>
<dbReference type="Gene3D" id="3.40.50.150">
    <property type="entry name" value="Vaccinia Virus protein VP39"/>
    <property type="match status" value="1"/>
</dbReference>
<dbReference type="Pfam" id="PF13649">
    <property type="entry name" value="Methyltransf_25"/>
    <property type="match status" value="1"/>
</dbReference>
<dbReference type="InterPro" id="IPR041698">
    <property type="entry name" value="Methyltransf_25"/>
</dbReference>
<protein>
    <submittedName>
        <fullName evidence="3">Class I SAM-dependent methyltransferase</fullName>
    </submittedName>
</protein>
<dbReference type="CDD" id="cd02440">
    <property type="entry name" value="AdoMet_MTases"/>
    <property type="match status" value="1"/>
</dbReference>
<name>A0A4R4UJV2_9PSEU</name>
<keyword evidence="3" id="KW-0808">Transferase</keyword>
<feature type="compositionally biased region" description="Polar residues" evidence="1">
    <location>
        <begin position="34"/>
        <end position="43"/>
    </location>
</feature>
<dbReference type="PANTHER" id="PTHR42912:SF93">
    <property type="entry name" value="N6-ADENOSINE-METHYLTRANSFERASE TMT1A"/>
    <property type="match status" value="1"/>
</dbReference>
<keyword evidence="3" id="KW-0489">Methyltransferase</keyword>
<keyword evidence="4" id="KW-1185">Reference proteome</keyword>
<dbReference type="OrthoDB" id="5566900at2"/>
<feature type="region of interest" description="Disordered" evidence="1">
    <location>
        <begin position="1"/>
        <end position="49"/>
    </location>
</feature>
<dbReference type="InterPro" id="IPR029063">
    <property type="entry name" value="SAM-dependent_MTases_sf"/>
</dbReference>
<dbReference type="PANTHER" id="PTHR42912">
    <property type="entry name" value="METHYLTRANSFERASE"/>
    <property type="match status" value="1"/>
</dbReference>
<reference evidence="3 4" key="1">
    <citation type="submission" date="2019-03" db="EMBL/GenBank/DDBJ databases">
        <title>Draft genome sequences of novel Actinobacteria.</title>
        <authorList>
            <person name="Sahin N."/>
            <person name="Ay H."/>
            <person name="Saygin H."/>
        </authorList>
    </citation>
    <scope>NUCLEOTIDE SEQUENCE [LARGE SCALE GENOMIC DNA]</scope>
    <source>
        <strain evidence="3 4">16K404</strain>
    </source>
</reference>
<gene>
    <name evidence="3" type="ORF">E1161_21745</name>
</gene>
<proteinExistence type="predicted"/>
<feature type="domain" description="Methyltransferase" evidence="2">
    <location>
        <begin position="112"/>
        <end position="205"/>
    </location>
</feature>
<comment type="caution">
    <text evidence="3">The sequence shown here is derived from an EMBL/GenBank/DDBJ whole genome shotgun (WGS) entry which is preliminary data.</text>
</comment>
<dbReference type="GO" id="GO:0008168">
    <property type="term" value="F:methyltransferase activity"/>
    <property type="evidence" value="ECO:0007669"/>
    <property type="project" value="UniProtKB-KW"/>
</dbReference>
<dbReference type="GO" id="GO:0032259">
    <property type="term" value="P:methylation"/>
    <property type="evidence" value="ECO:0007669"/>
    <property type="project" value="UniProtKB-KW"/>
</dbReference>
<evidence type="ECO:0000259" key="2">
    <source>
        <dbReference type="Pfam" id="PF13649"/>
    </source>
</evidence>
<dbReference type="InterPro" id="IPR050508">
    <property type="entry name" value="Methyltransf_Superfamily"/>
</dbReference>
<feature type="compositionally biased region" description="Basic and acidic residues" evidence="1">
    <location>
        <begin position="1"/>
        <end position="31"/>
    </location>
</feature>
<organism evidence="3 4">
    <name type="scientific">Saccharopolyspora aridisoli</name>
    <dbReference type="NCBI Taxonomy" id="2530385"/>
    <lineage>
        <taxon>Bacteria</taxon>
        <taxon>Bacillati</taxon>
        <taxon>Actinomycetota</taxon>
        <taxon>Actinomycetes</taxon>
        <taxon>Pseudonocardiales</taxon>
        <taxon>Pseudonocardiaceae</taxon>
        <taxon>Saccharopolyspora</taxon>
    </lineage>
</organism>
<evidence type="ECO:0000256" key="1">
    <source>
        <dbReference type="SAM" id="MobiDB-lite"/>
    </source>
</evidence>